<dbReference type="EMBL" id="FNCE01000008">
    <property type="protein sequence ID" value="SDG31055.1"/>
    <property type="molecule type" value="Genomic_DNA"/>
</dbReference>
<organism evidence="3 4">
    <name type="scientific">Limimonas halophila</name>
    <dbReference type="NCBI Taxonomy" id="1082479"/>
    <lineage>
        <taxon>Bacteria</taxon>
        <taxon>Pseudomonadati</taxon>
        <taxon>Pseudomonadota</taxon>
        <taxon>Alphaproteobacteria</taxon>
        <taxon>Rhodospirillales</taxon>
        <taxon>Rhodovibrionaceae</taxon>
        <taxon>Limimonas</taxon>
    </lineage>
</organism>
<comment type="similarity">
    <text evidence="1">Belongs to the sulfur carrier protein TusA family.</text>
</comment>
<name>A0A1G7T6Z2_9PROT</name>
<reference evidence="3 4" key="1">
    <citation type="submission" date="2016-10" db="EMBL/GenBank/DDBJ databases">
        <authorList>
            <person name="de Groot N.N."/>
        </authorList>
    </citation>
    <scope>NUCLEOTIDE SEQUENCE [LARGE SCALE GENOMIC DNA]</scope>
    <source>
        <strain evidence="3 4">DSM 25584</strain>
    </source>
</reference>
<evidence type="ECO:0000313" key="4">
    <source>
        <dbReference type="Proteomes" id="UP000199415"/>
    </source>
</evidence>
<dbReference type="InterPro" id="IPR001455">
    <property type="entry name" value="TusA-like"/>
</dbReference>
<dbReference type="Pfam" id="PF01206">
    <property type="entry name" value="TusA"/>
    <property type="match status" value="1"/>
</dbReference>
<sequence length="77" mass="8421">MSETDHHLDAKGMKCPLPVLRARKAMKGVDVGGVLAVEATDPSAVQDFANFCETTGHELLDQHEADGVYHFRIRKTG</sequence>
<dbReference type="PANTHER" id="PTHR33279">
    <property type="entry name" value="SULFUR CARRIER PROTEIN YEDF-RELATED"/>
    <property type="match status" value="1"/>
</dbReference>
<dbReference type="STRING" id="1082479.SAMN05216241_108122"/>
<dbReference type="InterPro" id="IPR036868">
    <property type="entry name" value="TusA-like_sf"/>
</dbReference>
<feature type="domain" description="UPF0033" evidence="2">
    <location>
        <begin position="8"/>
        <end position="32"/>
    </location>
</feature>
<proteinExistence type="inferred from homology"/>
<gene>
    <name evidence="3" type="ORF">SAMN05216241_108122</name>
</gene>
<dbReference type="RefSeq" id="WP_090020801.1">
    <property type="nucleotide sequence ID" value="NZ_FNCE01000008.1"/>
</dbReference>
<dbReference type="Gene3D" id="3.30.110.40">
    <property type="entry name" value="TusA-like domain"/>
    <property type="match status" value="1"/>
</dbReference>
<accession>A0A1G7T6Z2</accession>
<dbReference type="PANTHER" id="PTHR33279:SF6">
    <property type="entry name" value="SULFUR CARRIER PROTEIN YEDF-RELATED"/>
    <property type="match status" value="1"/>
</dbReference>
<evidence type="ECO:0000313" key="3">
    <source>
        <dbReference type="EMBL" id="SDG31055.1"/>
    </source>
</evidence>
<evidence type="ECO:0000256" key="1">
    <source>
        <dbReference type="ARBA" id="ARBA00008984"/>
    </source>
</evidence>
<dbReference type="OrthoDB" id="9797551at2"/>
<dbReference type="PROSITE" id="PS01148">
    <property type="entry name" value="UPF0033"/>
    <property type="match status" value="1"/>
</dbReference>
<dbReference type="CDD" id="cd00291">
    <property type="entry name" value="SirA_YedF_YeeD"/>
    <property type="match status" value="1"/>
</dbReference>
<evidence type="ECO:0000259" key="2">
    <source>
        <dbReference type="PROSITE" id="PS01148"/>
    </source>
</evidence>
<dbReference type="Proteomes" id="UP000199415">
    <property type="component" value="Unassembled WGS sequence"/>
</dbReference>
<dbReference type="AlphaFoldDB" id="A0A1G7T6Z2"/>
<dbReference type="SUPFAM" id="SSF64307">
    <property type="entry name" value="SirA-like"/>
    <property type="match status" value="1"/>
</dbReference>
<keyword evidence="4" id="KW-1185">Reference proteome</keyword>
<protein>
    <submittedName>
        <fullName evidence="3">tRNA 2-thiouridine synthesizing protein A</fullName>
    </submittedName>
</protein>